<sequence>MASRALNRNRKVVDLSRVCSMQQRAISTVPRPYKPAAPLPSPSIPRQPSCVRSIPVRHARYSSSSSAPLLKTPLYDLHVRYEGKMVEFSGHAMPVQYADQGIGESHRYVREACGLFDVSHMVQHQFTGPTAAAFLESITPSDLKSLEPFSSTLSVLLLPTGGIVDDTIITKHDENAFYVVTNAGCRDKDLAFFSEKLKVWNAQAGEGEQVRHDVLTRGLVALQGPEASKVLQSLLKPEDEALDSTLFFGQSKFATITVDGEDIPIHIARGGYTGEDGFEISIPAEKTEAVVEAMLDAEDCVTKLAGLGARDSLRLEAGMCLYGHDIDENTTPVEGNLTWVVTKGRRKDANFPGADTILKQIKEGPSKRRVGLIVNGAPAREGAIIKTVDGEKIGVITSGCPSPTLGKNIAMGYVEEKYKKAGTEVVVEVRGKPRQAVIAKMPFVPAKYHKSDGGSSSNSSSDSGLFSAFATGAIFASIFD</sequence>
<dbReference type="FunFam" id="2.40.30.110:FF:000002">
    <property type="entry name" value="Aminomethyltransferase"/>
    <property type="match status" value="1"/>
</dbReference>
<dbReference type="InterPro" id="IPR029043">
    <property type="entry name" value="GcvT/YgfZ_C"/>
</dbReference>
<dbReference type="PANTHER" id="PTHR43757:SF2">
    <property type="entry name" value="AMINOMETHYLTRANSFERASE, MITOCHONDRIAL"/>
    <property type="match status" value="1"/>
</dbReference>
<reference evidence="15 16" key="1">
    <citation type="submission" date="2019-01" db="EMBL/GenBank/DDBJ databases">
        <title>Intercellular communication is required for trap formation in the nematode-trapping fungus Duddingtonia flagrans.</title>
        <authorList>
            <person name="Youssar L."/>
            <person name="Wernet V."/>
            <person name="Hensel N."/>
            <person name="Hildebrandt H.-G."/>
            <person name="Fischer R."/>
        </authorList>
    </citation>
    <scope>NUCLEOTIDE SEQUENCE [LARGE SCALE GENOMIC DNA]</scope>
    <source>
        <strain evidence="15 16">CBS H-5679</strain>
    </source>
</reference>
<dbReference type="PANTHER" id="PTHR43757">
    <property type="entry name" value="AMINOMETHYLTRANSFERASE"/>
    <property type="match status" value="1"/>
</dbReference>
<evidence type="ECO:0000256" key="8">
    <source>
        <dbReference type="ARBA" id="ARBA00023128"/>
    </source>
</evidence>
<comment type="subcellular location">
    <subcellularLocation>
        <location evidence="1 12">Mitochondrion</location>
    </subcellularLocation>
</comment>
<dbReference type="SUPFAM" id="SSF103025">
    <property type="entry name" value="Folate-binding domain"/>
    <property type="match status" value="1"/>
</dbReference>
<evidence type="ECO:0000256" key="1">
    <source>
        <dbReference type="ARBA" id="ARBA00004173"/>
    </source>
</evidence>
<accession>A0A436ZVS6</accession>
<gene>
    <name evidence="15" type="ORF">DFL_007473</name>
</gene>
<dbReference type="GO" id="GO:0005739">
    <property type="term" value="C:mitochondrion"/>
    <property type="evidence" value="ECO:0007669"/>
    <property type="project" value="UniProtKB-SubCell"/>
</dbReference>
<evidence type="ECO:0000313" key="15">
    <source>
        <dbReference type="EMBL" id="RVD83071.1"/>
    </source>
</evidence>
<dbReference type="Gene3D" id="3.30.70.1400">
    <property type="entry name" value="Aminomethyltransferase beta-barrel domains"/>
    <property type="match status" value="1"/>
</dbReference>
<dbReference type="GO" id="GO:0004047">
    <property type="term" value="F:aminomethyltransferase activity"/>
    <property type="evidence" value="ECO:0007669"/>
    <property type="project" value="UniProtKB-EC"/>
</dbReference>
<evidence type="ECO:0000256" key="11">
    <source>
        <dbReference type="PIRSR" id="PIRSR006487-1"/>
    </source>
</evidence>
<name>A0A436ZVS6_ARTFL</name>
<comment type="subunit">
    <text evidence="3 12">The glycine cleavage system is composed of four proteins: P, T, L and H.</text>
</comment>
<evidence type="ECO:0000256" key="6">
    <source>
        <dbReference type="ARBA" id="ARBA00022679"/>
    </source>
</evidence>
<dbReference type="OrthoDB" id="10263536at2759"/>
<dbReference type="Pfam" id="PF08669">
    <property type="entry name" value="GCV_T_C"/>
    <property type="match status" value="1"/>
</dbReference>
<feature type="binding site" evidence="11">
    <location>
        <position position="279"/>
    </location>
    <ligand>
        <name>substrate</name>
    </ligand>
</feature>
<dbReference type="Gene3D" id="4.10.1250.10">
    <property type="entry name" value="Aminomethyltransferase fragment"/>
    <property type="match status" value="1"/>
</dbReference>
<comment type="catalytic activity">
    <reaction evidence="10 12">
        <text>N(6)-[(R)-S(8)-aminomethyldihydrolipoyl]-L-lysyl-[protein] + (6S)-5,6,7,8-tetrahydrofolate = N(6)-[(R)-dihydrolipoyl]-L-lysyl-[protein] + (6R)-5,10-methylene-5,6,7,8-tetrahydrofolate + NH4(+)</text>
        <dbReference type="Rhea" id="RHEA:16945"/>
        <dbReference type="Rhea" id="RHEA-COMP:10475"/>
        <dbReference type="Rhea" id="RHEA-COMP:10492"/>
        <dbReference type="ChEBI" id="CHEBI:15636"/>
        <dbReference type="ChEBI" id="CHEBI:28938"/>
        <dbReference type="ChEBI" id="CHEBI:57453"/>
        <dbReference type="ChEBI" id="CHEBI:83100"/>
        <dbReference type="ChEBI" id="CHEBI:83143"/>
        <dbReference type="EC" id="2.1.2.10"/>
    </reaction>
</comment>
<dbReference type="NCBIfam" id="TIGR00528">
    <property type="entry name" value="gcvT"/>
    <property type="match status" value="1"/>
</dbReference>
<protein>
    <recommendedName>
        <fullName evidence="4 12">Aminomethyltransferase</fullName>
        <ecNumber evidence="4 12">2.1.2.10</ecNumber>
    </recommendedName>
    <alternativeName>
        <fullName evidence="9 12">Glycine cleavage system T protein</fullName>
    </alternativeName>
</protein>
<dbReference type="NCBIfam" id="NF001567">
    <property type="entry name" value="PRK00389.1"/>
    <property type="match status" value="1"/>
</dbReference>
<comment type="similarity">
    <text evidence="2 12">Belongs to the GcvT family.</text>
</comment>
<keyword evidence="16" id="KW-1185">Reference proteome</keyword>
<dbReference type="FunFam" id="4.10.1250.10:FF:000002">
    <property type="entry name" value="Aminomethyltransferase"/>
    <property type="match status" value="1"/>
</dbReference>
<evidence type="ECO:0000256" key="12">
    <source>
        <dbReference type="RuleBase" id="RU003981"/>
    </source>
</evidence>
<dbReference type="SUPFAM" id="SSF101790">
    <property type="entry name" value="Aminomethyltransferase beta-barrel domain"/>
    <property type="match status" value="1"/>
</dbReference>
<evidence type="ECO:0000256" key="9">
    <source>
        <dbReference type="ARBA" id="ARBA00031395"/>
    </source>
</evidence>
<feature type="domain" description="Aminomethyltransferase C-terminal" evidence="14">
    <location>
        <begin position="367"/>
        <end position="444"/>
    </location>
</feature>
<feature type="domain" description="GCVT N-terminal" evidence="13">
    <location>
        <begin position="74"/>
        <end position="343"/>
    </location>
</feature>
<evidence type="ECO:0000256" key="5">
    <source>
        <dbReference type="ARBA" id="ARBA00022576"/>
    </source>
</evidence>
<evidence type="ECO:0000256" key="4">
    <source>
        <dbReference type="ARBA" id="ARBA00012616"/>
    </source>
</evidence>
<dbReference type="Gene3D" id="3.30.1360.120">
    <property type="entry name" value="Probable tRNA modification gtpase trme, domain 1"/>
    <property type="match status" value="1"/>
</dbReference>
<evidence type="ECO:0000256" key="2">
    <source>
        <dbReference type="ARBA" id="ARBA00008609"/>
    </source>
</evidence>
<keyword evidence="8 12" id="KW-0496">Mitochondrion</keyword>
<dbReference type="GO" id="GO:0006546">
    <property type="term" value="P:glycine catabolic process"/>
    <property type="evidence" value="ECO:0007669"/>
    <property type="project" value="InterPro"/>
</dbReference>
<evidence type="ECO:0000256" key="10">
    <source>
        <dbReference type="ARBA" id="ARBA00047665"/>
    </source>
</evidence>
<evidence type="ECO:0000313" key="16">
    <source>
        <dbReference type="Proteomes" id="UP000283090"/>
    </source>
</evidence>
<dbReference type="InterPro" id="IPR006222">
    <property type="entry name" value="GCVT_N"/>
</dbReference>
<evidence type="ECO:0000259" key="13">
    <source>
        <dbReference type="Pfam" id="PF01571"/>
    </source>
</evidence>
<dbReference type="EMBL" id="SAEB01000009">
    <property type="protein sequence ID" value="RVD83071.1"/>
    <property type="molecule type" value="Genomic_DNA"/>
</dbReference>
<dbReference type="GO" id="GO:0008483">
    <property type="term" value="F:transaminase activity"/>
    <property type="evidence" value="ECO:0007669"/>
    <property type="project" value="UniProtKB-KW"/>
</dbReference>
<dbReference type="PIRSF" id="PIRSF006487">
    <property type="entry name" value="GcvT"/>
    <property type="match status" value="1"/>
</dbReference>
<evidence type="ECO:0000256" key="3">
    <source>
        <dbReference type="ARBA" id="ARBA00011690"/>
    </source>
</evidence>
<proteinExistence type="inferred from homology"/>
<dbReference type="RefSeq" id="XP_067488615.1">
    <property type="nucleotide sequence ID" value="XM_067637061.1"/>
</dbReference>
<evidence type="ECO:0000259" key="14">
    <source>
        <dbReference type="Pfam" id="PF08669"/>
    </source>
</evidence>
<evidence type="ECO:0000256" key="7">
    <source>
        <dbReference type="ARBA" id="ARBA00022946"/>
    </source>
</evidence>
<keyword evidence="7 12" id="KW-0809">Transit peptide</keyword>
<dbReference type="InterPro" id="IPR006223">
    <property type="entry name" value="GcvT"/>
</dbReference>
<organism evidence="15 16">
    <name type="scientific">Arthrobotrys flagrans</name>
    <name type="common">Nematode-trapping fungus</name>
    <name type="synonym">Trichothecium flagrans</name>
    <dbReference type="NCBI Taxonomy" id="97331"/>
    <lineage>
        <taxon>Eukaryota</taxon>
        <taxon>Fungi</taxon>
        <taxon>Dikarya</taxon>
        <taxon>Ascomycota</taxon>
        <taxon>Pezizomycotina</taxon>
        <taxon>Orbiliomycetes</taxon>
        <taxon>Orbiliales</taxon>
        <taxon>Orbiliaceae</taxon>
        <taxon>Arthrobotrys</taxon>
    </lineage>
</organism>
<dbReference type="InterPro" id="IPR013977">
    <property type="entry name" value="GcvT_C"/>
</dbReference>
<dbReference type="GO" id="GO:0005960">
    <property type="term" value="C:glycine cleavage complex"/>
    <property type="evidence" value="ECO:0007669"/>
    <property type="project" value="InterPro"/>
</dbReference>
<dbReference type="GeneID" id="93589784"/>
<dbReference type="VEuPathDB" id="FungiDB:DFL_007473"/>
<dbReference type="Gene3D" id="2.40.30.110">
    <property type="entry name" value="Aminomethyltransferase beta-barrel domains"/>
    <property type="match status" value="1"/>
</dbReference>
<dbReference type="EC" id="2.1.2.10" evidence="4 12"/>
<keyword evidence="6 12" id="KW-0808">Transferase</keyword>
<dbReference type="AlphaFoldDB" id="A0A436ZVS6"/>
<dbReference type="STRING" id="97331.A0A436ZVS6"/>
<comment type="caution">
    <text evidence="15">The sequence shown here is derived from an EMBL/GenBank/DDBJ whole genome shotgun (WGS) entry which is preliminary data.</text>
</comment>
<dbReference type="InterPro" id="IPR028896">
    <property type="entry name" value="GcvT/YgfZ/DmdA"/>
</dbReference>
<comment type="function">
    <text evidence="12">The glycine cleavage system catalyzes the degradation of glycine.</text>
</comment>
<dbReference type="FunFam" id="3.30.70.1400:FF:000001">
    <property type="entry name" value="Aminomethyltransferase"/>
    <property type="match status" value="1"/>
</dbReference>
<dbReference type="Proteomes" id="UP000283090">
    <property type="component" value="Unassembled WGS sequence"/>
</dbReference>
<dbReference type="InterPro" id="IPR027266">
    <property type="entry name" value="TrmE/GcvT-like"/>
</dbReference>
<dbReference type="Pfam" id="PF01571">
    <property type="entry name" value="GCV_T"/>
    <property type="match status" value="1"/>
</dbReference>
<keyword evidence="5 12" id="KW-0032">Aminotransferase</keyword>